<dbReference type="Proteomes" id="UP001365542">
    <property type="component" value="Unassembled WGS sequence"/>
</dbReference>
<protein>
    <recommendedName>
        <fullName evidence="2">BTB domain-containing protein</fullName>
    </recommendedName>
</protein>
<evidence type="ECO:0000313" key="4">
    <source>
        <dbReference type="Proteomes" id="UP001365542"/>
    </source>
</evidence>
<dbReference type="Pfam" id="PF00651">
    <property type="entry name" value="BTB"/>
    <property type="match status" value="1"/>
</dbReference>
<reference evidence="3 4" key="1">
    <citation type="submission" date="2019-10" db="EMBL/GenBank/DDBJ databases">
        <authorList>
            <person name="Palmer J.M."/>
        </authorList>
    </citation>
    <scope>NUCLEOTIDE SEQUENCE [LARGE SCALE GENOMIC DNA]</scope>
    <source>
        <strain evidence="3 4">TWF694</strain>
    </source>
</reference>
<organism evidence="3 4">
    <name type="scientific">Orbilia ellipsospora</name>
    <dbReference type="NCBI Taxonomy" id="2528407"/>
    <lineage>
        <taxon>Eukaryota</taxon>
        <taxon>Fungi</taxon>
        <taxon>Dikarya</taxon>
        <taxon>Ascomycota</taxon>
        <taxon>Pezizomycotina</taxon>
        <taxon>Orbiliomycetes</taxon>
        <taxon>Orbiliales</taxon>
        <taxon>Orbiliaceae</taxon>
        <taxon>Orbilia</taxon>
    </lineage>
</organism>
<accession>A0AAV9WV88</accession>
<comment type="caution">
    <text evidence="3">The sequence shown here is derived from an EMBL/GenBank/DDBJ whole genome shotgun (WGS) entry which is preliminary data.</text>
</comment>
<evidence type="ECO:0000259" key="2">
    <source>
        <dbReference type="PROSITE" id="PS50097"/>
    </source>
</evidence>
<feature type="compositionally biased region" description="Low complexity" evidence="1">
    <location>
        <begin position="111"/>
        <end position="125"/>
    </location>
</feature>
<gene>
    <name evidence="3" type="ORF">TWF694_004494</name>
</gene>
<proteinExistence type="predicted"/>
<evidence type="ECO:0000313" key="3">
    <source>
        <dbReference type="EMBL" id="KAK6527511.1"/>
    </source>
</evidence>
<dbReference type="SUPFAM" id="SSF54695">
    <property type="entry name" value="POZ domain"/>
    <property type="match status" value="1"/>
</dbReference>
<dbReference type="EMBL" id="JAVHJO010000015">
    <property type="protein sequence ID" value="KAK6527511.1"/>
    <property type="molecule type" value="Genomic_DNA"/>
</dbReference>
<sequence length="299" mass="33771">MDVKEVLSSEPFTFIIGPARKKFFVNANLISVSSPVLEALMKGKFREANQKEAFLEDVEEDTFVRFVEYAWTGTYTPPPPLYLVESAGARENEEKMPALAVEQPPSIWEARSAASSLERSPTESPESPPVNPIHNLLMGPAAAKPCFSRNKLGTSQIARLAPFQDLVYREPHNRIRPPPTSKNFSDAQDFSGIFLCHAQLYVFGDKYNAEDLKGFSAHRLHQTLATFTLFPGRVCDIVVLVQYIFDHTLDSPDEPLRRMISNYCAWNIILFSKDKGFLEFYEAGGPFTRDVLICLTRRL</sequence>
<dbReference type="InterPro" id="IPR011333">
    <property type="entry name" value="SKP1/BTB/POZ_sf"/>
</dbReference>
<feature type="domain" description="BTB" evidence="2">
    <location>
        <begin position="10"/>
        <end position="79"/>
    </location>
</feature>
<dbReference type="InterPro" id="IPR000210">
    <property type="entry name" value="BTB/POZ_dom"/>
</dbReference>
<name>A0AAV9WV88_9PEZI</name>
<feature type="region of interest" description="Disordered" evidence="1">
    <location>
        <begin position="111"/>
        <end position="132"/>
    </location>
</feature>
<evidence type="ECO:0000256" key="1">
    <source>
        <dbReference type="SAM" id="MobiDB-lite"/>
    </source>
</evidence>
<dbReference type="PROSITE" id="PS50097">
    <property type="entry name" value="BTB"/>
    <property type="match status" value="1"/>
</dbReference>
<keyword evidence="4" id="KW-1185">Reference proteome</keyword>
<dbReference type="AlphaFoldDB" id="A0AAV9WV88"/>
<dbReference type="PANTHER" id="PTHR47843">
    <property type="entry name" value="BTB DOMAIN-CONTAINING PROTEIN-RELATED"/>
    <property type="match status" value="1"/>
</dbReference>
<dbReference type="Gene3D" id="3.30.710.10">
    <property type="entry name" value="Potassium Channel Kv1.1, Chain A"/>
    <property type="match status" value="1"/>
</dbReference>